<dbReference type="InterPro" id="IPR012292">
    <property type="entry name" value="Globin/Proto"/>
</dbReference>
<feature type="region of interest" description="Disordered" evidence="6">
    <location>
        <begin position="1154"/>
        <end position="1187"/>
    </location>
</feature>
<feature type="compositionally biased region" description="Basic residues" evidence="6">
    <location>
        <begin position="1522"/>
        <end position="1532"/>
    </location>
</feature>
<dbReference type="PROSITE" id="PS50203">
    <property type="entry name" value="CALPAIN_CAT"/>
    <property type="match status" value="1"/>
</dbReference>
<dbReference type="Pfam" id="PF00648">
    <property type="entry name" value="Peptidase_C2"/>
    <property type="match status" value="1"/>
</dbReference>
<feature type="domain" description="Calpain catalytic" evidence="7">
    <location>
        <begin position="83"/>
        <end position="298"/>
    </location>
</feature>
<dbReference type="Pfam" id="PF22068">
    <property type="entry name" value="Androglobin_II"/>
    <property type="match status" value="1"/>
</dbReference>
<protein>
    <submittedName>
        <fullName evidence="10">Androglobin</fullName>
    </submittedName>
</protein>
<feature type="compositionally biased region" description="Polar residues" evidence="6">
    <location>
        <begin position="1251"/>
        <end position="1266"/>
    </location>
</feature>
<dbReference type="CDD" id="cd22307">
    <property type="entry name" value="Adgb_C_mid-like"/>
    <property type="match status" value="1"/>
</dbReference>
<dbReference type="Proteomes" id="UP000515156">
    <property type="component" value="Chromosome 3"/>
</dbReference>
<keyword evidence="3" id="KW-0408">Iron</keyword>
<dbReference type="InterPro" id="IPR057249">
    <property type="entry name" value="Globin_CP_ADGB"/>
</dbReference>
<dbReference type="GO" id="GO:0019825">
    <property type="term" value="F:oxygen binding"/>
    <property type="evidence" value="ECO:0007669"/>
    <property type="project" value="InterPro"/>
</dbReference>
<dbReference type="PANTHER" id="PTHR46298">
    <property type="entry name" value="ANDROGLOBIN"/>
    <property type="match status" value="1"/>
</dbReference>
<evidence type="ECO:0000259" key="8">
    <source>
        <dbReference type="PROSITE" id="PS52042"/>
    </source>
</evidence>
<dbReference type="InParanoid" id="A0A6P7XT91"/>
<evidence type="ECO:0000256" key="5">
    <source>
        <dbReference type="SAM" id="Coils"/>
    </source>
</evidence>
<keyword evidence="9" id="KW-1185">Reference proteome</keyword>
<evidence type="ECO:0000259" key="7">
    <source>
        <dbReference type="PROSITE" id="PS50203"/>
    </source>
</evidence>
<evidence type="ECO:0000313" key="9">
    <source>
        <dbReference type="Proteomes" id="UP000515156"/>
    </source>
</evidence>
<feature type="compositionally biased region" description="Basic and acidic residues" evidence="6">
    <location>
        <begin position="336"/>
        <end position="361"/>
    </location>
</feature>
<feature type="compositionally biased region" description="Polar residues" evidence="6">
    <location>
        <begin position="1503"/>
        <end position="1513"/>
    </location>
</feature>
<dbReference type="SUPFAM" id="SSF54001">
    <property type="entry name" value="Cysteine proteinases"/>
    <property type="match status" value="1"/>
</dbReference>
<feature type="region of interest" description="Disordered" evidence="6">
    <location>
        <begin position="1"/>
        <end position="26"/>
    </location>
</feature>
<dbReference type="OrthoDB" id="9374162at2759"/>
<dbReference type="PROSITE" id="PS52042">
    <property type="entry name" value="GLOBIN_CP_ADGB"/>
    <property type="match status" value="1"/>
</dbReference>
<feature type="region of interest" description="Disordered" evidence="6">
    <location>
        <begin position="302"/>
        <end position="372"/>
    </location>
</feature>
<dbReference type="InterPro" id="IPR001300">
    <property type="entry name" value="Peptidase_C2_calpain_cat"/>
</dbReference>
<reference evidence="10" key="1">
    <citation type="submission" date="2025-08" db="UniProtKB">
        <authorList>
            <consortium name="RefSeq"/>
        </authorList>
    </citation>
    <scope>IDENTIFICATION</scope>
</reference>
<evidence type="ECO:0000313" key="10">
    <source>
        <dbReference type="RefSeq" id="XP_030053895.1"/>
    </source>
</evidence>
<dbReference type="FunCoup" id="A0A6P7XT91">
    <property type="interactions" value="4"/>
</dbReference>
<feature type="coiled-coil region" evidence="5">
    <location>
        <begin position="1450"/>
        <end position="1480"/>
    </location>
</feature>
<dbReference type="InterPro" id="IPR053033">
    <property type="entry name" value="Androglobin-like"/>
</dbReference>
<accession>A0A6P7XT91</accession>
<dbReference type="InterPro" id="IPR054095">
    <property type="entry name" value="Androglobin_V"/>
</dbReference>
<feature type="compositionally biased region" description="Basic and acidic residues" evidence="6">
    <location>
        <begin position="316"/>
        <end position="326"/>
    </location>
</feature>
<dbReference type="GO" id="GO:0004198">
    <property type="term" value="F:calcium-dependent cysteine-type endopeptidase activity"/>
    <property type="evidence" value="ECO:0007669"/>
    <property type="project" value="InterPro"/>
</dbReference>
<feature type="region of interest" description="Disordered" evidence="6">
    <location>
        <begin position="1248"/>
        <end position="1293"/>
    </location>
</feature>
<evidence type="ECO:0000256" key="4">
    <source>
        <dbReference type="PROSITE-ProRule" id="PRU00239"/>
    </source>
</evidence>
<dbReference type="GO" id="GO:0020037">
    <property type="term" value="F:heme binding"/>
    <property type="evidence" value="ECO:0007669"/>
    <property type="project" value="InterPro"/>
</dbReference>
<dbReference type="RefSeq" id="XP_030053895.1">
    <property type="nucleotide sequence ID" value="XM_030198035.1"/>
</dbReference>
<dbReference type="Pfam" id="PF22069">
    <property type="entry name" value="Androglobin_IV"/>
    <property type="match status" value="1"/>
</dbReference>
<dbReference type="KEGG" id="muo:115466649"/>
<dbReference type="InterPro" id="IPR054094">
    <property type="entry name" value="Androglobin_IV"/>
</dbReference>
<evidence type="ECO:0000256" key="3">
    <source>
        <dbReference type="ARBA" id="ARBA00023004"/>
    </source>
</evidence>
<dbReference type="InterPro" id="IPR038765">
    <property type="entry name" value="Papain-like_cys_pep_sf"/>
</dbReference>
<feature type="compositionally biased region" description="Polar residues" evidence="6">
    <location>
        <begin position="13"/>
        <end position="26"/>
    </location>
</feature>
<keyword evidence="1" id="KW-0349">Heme</keyword>
<evidence type="ECO:0000256" key="1">
    <source>
        <dbReference type="ARBA" id="ARBA00022617"/>
    </source>
</evidence>
<gene>
    <name evidence="10" type="primary">ADGB</name>
</gene>
<keyword evidence="5" id="KW-0175">Coiled coil</keyword>
<organism evidence="9 10">
    <name type="scientific">Microcaecilia unicolor</name>
    <dbReference type="NCBI Taxonomy" id="1415580"/>
    <lineage>
        <taxon>Eukaryota</taxon>
        <taxon>Metazoa</taxon>
        <taxon>Chordata</taxon>
        <taxon>Craniata</taxon>
        <taxon>Vertebrata</taxon>
        <taxon>Euteleostomi</taxon>
        <taxon>Amphibia</taxon>
        <taxon>Gymnophiona</taxon>
        <taxon>Siphonopidae</taxon>
        <taxon>Microcaecilia</taxon>
    </lineage>
</organism>
<feature type="region of interest" description="Disordered" evidence="6">
    <location>
        <begin position="1499"/>
        <end position="1532"/>
    </location>
</feature>
<evidence type="ECO:0000256" key="2">
    <source>
        <dbReference type="ARBA" id="ARBA00022723"/>
    </source>
</evidence>
<feature type="compositionally biased region" description="Polar residues" evidence="6">
    <location>
        <begin position="1171"/>
        <end position="1187"/>
    </location>
</feature>
<keyword evidence="2" id="KW-0479">Metal-binding</keyword>
<dbReference type="Pfam" id="PF22070">
    <property type="entry name" value="Androglobin_V"/>
    <property type="match status" value="1"/>
</dbReference>
<name>A0A6P7XT91_9AMPH</name>
<feature type="domain" description="Globin" evidence="8">
    <location>
        <begin position="731"/>
        <end position="936"/>
    </location>
</feature>
<dbReference type="PANTHER" id="PTHR46298:SF1">
    <property type="entry name" value="ANDROGLOBIN"/>
    <property type="match status" value="1"/>
</dbReference>
<proteinExistence type="predicted"/>
<dbReference type="CTD" id="79747"/>
<dbReference type="GO" id="GO:0006508">
    <property type="term" value="P:proteolysis"/>
    <property type="evidence" value="ECO:0007669"/>
    <property type="project" value="InterPro"/>
</dbReference>
<dbReference type="SMART" id="SM00230">
    <property type="entry name" value="CysPc"/>
    <property type="match status" value="1"/>
</dbReference>
<dbReference type="GeneID" id="115466649"/>
<dbReference type="GO" id="GO:0046872">
    <property type="term" value="F:metal ion binding"/>
    <property type="evidence" value="ECO:0007669"/>
    <property type="project" value="UniProtKB-KW"/>
</dbReference>
<comment type="caution">
    <text evidence="4">Lacks conserved residue(s) required for the propagation of feature annotation.</text>
</comment>
<sequence>MSSKQLRKKESSNRGNSAQPHSVSAATKEITSLAASALTGVSEPKKVKFPIWPEWNEADINSEKWDMGKPGKEKEKYGKSPILFFDDPEGKIELPLGLKVHSWKRPADLYAAMTPVVVKDDTSFDLISANRHLFSCELMRWLISEIYSVWRSFNWNVLTDNYKNNTVDSSLLTWKPWEHIYAHCKAVKGHVPQYNNYGKYVVKLYWMGCWRKITVDDTLPFSEDNYLLLPATTYEMELWPMILSKAIMKLANVDTNGYERLALGEFTVMHSLTGWLPEVIPLSPQYTNKVWEFLKEMVTEFKPPDDDSSESQGPGKEARITEDKAAEVGGPSVSKPTEKSSKDKLETKDVGKKKGEKEKTKATSRPLSEVPNVHHSSNYESFLVSQTPQMVVYASYLPLHVTEKKITLLGQMADSSEKMRLYGLCHTYSHPVLITRVRACSLLAMQKPLPVPKWKLIRPKKEVAVTSEIKEPAVQKPEQHVEICSPFLNVRRPRSSVRSEVKIHPVLPSLATLMEYDGHHRQRNLILKQTFQQTVEEEDEEEDSDIEFLNIRQPSRASDYDEYTLLDGDIIDSASQSLQLMDKSDESSVFDAKTVIKETWMDFEAFCKCFQTLFVFHKPNTYPYTSQKSDLKSLDDRKSYFLFVDNLKPTEILVSYSALVRWGDSGVTQKDGIDQLHGLLIAEHHSWKSLVTGEMALKIQTFATKATILSLPPGRNVLHFTARSPIGHHIYLCSTVPFVFGEEETIMPHLEKESFRFIQQAKTMMKAFGNVINSFSNEEEFARALKKLEVTLCPPPCQKSTELTEQYFKAFNSALWHLITKDIGNDATSDLIFAFRALIREITNKKDYEEEILSSDSRTEIPISWQNKTPISLEESGDDIIQESSEITQISKMNNARIPGTEENAMVKQLLKKLWLRTEANYEYSSVTLMRHMFKYNSKICKIYPSFEDETTRISFDDYTVAYTEQPANTWFVVFREVFHLEEDMLVVPKAYSSIPVCILHIINNDTMEEIPRVFHKLPPHILTKNVNGYTFVAEATTGDYPIMAGKWRMRLIGSCHPLPSHSRDFINSAFGIKEIRDYFIPNKKHIMFRYGVKVDLDLTVTLQVQTSKPDVFIKVQILENEEEIVSTTGKGQAVIPAYRFCFQLKERPLSAQSSRNEGLGVASTKKENESPNVSNDSKPSSSVENGQDIQDLANDITEQVITPLQTQKYIIQVMELHNSWSLTESQLLFVQELKEIEKNEDKVFGDKLTQDSTFGEGQKSAGTPKTSRRGKLNREKDKQSATRPGSQAFQHIDTTKPHWILRVVTEQSEADALELKKDTERIDDIKAMKQAWESTEPGRSVKAMQARLQFINKHMESISSEPQTEQISVLITDETEGGPMVLEVPTSSMTSTQTKKQEWEPLDLKPLMRKTMPKPVVKDEALILQQQMQKAEEIRLFRHFREHVLEQRVKEQEDQNSQKKKLLQLYENLQISLDTARNSIFSAREAFRRKLIEAELKKQESAAVQQSPSPSEQVKKPSSSTKRKRSGKKKK</sequence>
<dbReference type="Gene3D" id="1.10.490.10">
    <property type="entry name" value="Globins"/>
    <property type="match status" value="1"/>
</dbReference>
<evidence type="ECO:0000256" key="6">
    <source>
        <dbReference type="SAM" id="MobiDB-lite"/>
    </source>
</evidence>
<dbReference type="InterPro" id="IPR054093">
    <property type="entry name" value="Androglobin_II"/>
</dbReference>